<dbReference type="Gene3D" id="3.10.120.10">
    <property type="entry name" value="Cytochrome b5-like heme/steroid binding domain"/>
    <property type="match status" value="1"/>
</dbReference>
<feature type="region of interest" description="Disordered" evidence="1">
    <location>
        <begin position="1805"/>
        <end position="1828"/>
    </location>
</feature>
<dbReference type="InterPro" id="IPR052957">
    <property type="entry name" value="Auxin_embryo_med"/>
</dbReference>
<accession>A0A0G4KGT1</accession>
<name>A0A0G4KGT1_VERLO</name>
<organism evidence="3 4">
    <name type="scientific">Verticillium longisporum</name>
    <name type="common">Verticillium dahliae var. longisporum</name>
    <dbReference type="NCBI Taxonomy" id="100787"/>
    <lineage>
        <taxon>Eukaryota</taxon>
        <taxon>Fungi</taxon>
        <taxon>Dikarya</taxon>
        <taxon>Ascomycota</taxon>
        <taxon>Pezizomycotina</taxon>
        <taxon>Sordariomycetes</taxon>
        <taxon>Hypocreomycetidae</taxon>
        <taxon>Glomerellales</taxon>
        <taxon>Plectosphaerellaceae</taxon>
        <taxon>Verticillium</taxon>
    </lineage>
</organism>
<evidence type="ECO:0000256" key="1">
    <source>
        <dbReference type="SAM" id="MobiDB-lite"/>
    </source>
</evidence>
<protein>
    <recommendedName>
        <fullName evidence="2">Cytochrome b5 heme-binding domain-containing protein</fullName>
    </recommendedName>
</protein>
<sequence length="2084" mass="233748">MASSEDAKRAVVAIGEKYGFVGEDIMEQIGQWNAGIRRTIEESMLAKDKLAAHSIKTSLIDGIAAAFIKAVLQFCEHPSLCYTWPRFLPSTTDESSAFWSNLVQRIEDLVSQTPILKSRHKRGLRTIRNVHIIANMATDRNGASLFDDSVLDPFISTAYKQASVKALKPYGLRACDFWVIWDLLKADLVNPQSRMKSPSTSEDWHSPQDAQRAVEAIGAKYGYVGEDIMKQIGQWSPSIRQDIEKSMRAKDKLAAHSIKTLAQNIYGSNARFVFELLQNADDNRFTRAKANGALPSISFHLHPHRIVVECNEDGFTEKDLRAICSVGESTKSASRGYIGAKGIGFKSVFIAAWKVVIQSGHFSFHFKHEKGDLGLGMVLPVWENQAAALPGPLTRMTLHLHEQGEAQELEHLRQTIFRQLSELQNTSLLFLRNLRQISVAFYDEDGGLKSSKNFRVGDERDHAVLLETASTSTVNGNNGQTSTENKQYHVTRHMATNLSKSDNRDSPTNAEAEVVLAFPLTSDLQPLIEQQEIFAFLPIRESNFKFLIHSDFDTSASRQDIVSTSLRNRSLIDGIAAAFIKAVLQFCEHPSLCYTWPRFLPSTTDESIPIWSTLVQRIKDLVSQTPILKSRHKRGLRMIRNVHIITDIAADHNGASLFDDSVLDPFISTAYKQASVTALKSYGLRACEFRNIWNLLQADLASPQSKLKSPSTSEDWHSAVARLLASFFTEKVTLAISSLRLSVMLPLKGGLWVAANDGVIYLPATAGISIPPGVKKHVLDPTAVANADRRALFEHLGAVEASVSEVRKSVLDALYSPSSPKHVDVEKSKAQLHFLYLSHDRRQPGERLGQMFLYKENNATGKTGEEDFYLHGSNPYGPEALLGPIGTWPGLEVTFLHPAYLESPPSPPTAGHPSWKVWLYNYLGVRRRLRLISRDRREISGEFASVLDYRPDKWLGLFEYLWRHEESLFKDKHHLREELSGLPAYALCKPPLEISCYLKDSYLPLPHLQQQCRRFMGNDSTHFPFLSLGGTEDEEAFLTKWLFLHTKFHVRKEDDTRFLLDMLLRISNFDSTSALADKCQTIVDLYVAIETKFQAATDRQAAKDAIERTFEDNALIFVVKDGQAGWYKTCDCLWSSTTDISGKVTLNDDYEDLRELFVENLGVKTLTLQMVYDELLQTDAQASTDDVKAKLWSLNALLQTEQELPDPVPLRRIPIFPVKYASGATAERTIETDFAIVDNESLADKFRSRIKLLDFSREEVLRLKPFLGWVGLANRYLSAAVRESTSVAEADSRPISTPNHDIKRKAHAISRIAAHFNSPRYKAGPSELYQLLRSAVTIETTGISSVLRISQDGRSTELETAIGDLHIDDSSSHLSFFVPRHKKAREICYLSALPTNLASWLMRDSVTQIPEAVEESAVTALVTILGADPASVDLLLERLDIINISIQNEDVNVAEDEEDEASVAVIGDDAESLVQLMTPDTSASERGPAMATEIRLAPLSGTHPNLSSNDVEVTHTVSRHSHMAYHSVVQPHSTLPAYHATNLQGSTSEDAQYLRLLTKVVDAARQAVFPSQGIFGMSNLRDALLERPINAWHGGFDGPGNESRFRSTSQLERDRKIGAAGELYVFEMLSRLRPSLHGWSRHNWQSTIRQYVTLHPDYQDLPPWNGRETADVTYQDVRGELTTWLRDHGYLDGEGWRDARPKYYIEVKTTTGPHNTPFYMSKDQYQRMQDIHNAPLFLQLDPTRTLTNSFPSFVLDLQSCSTRPTPLAAMAEATTARQRKKEPVAVPIVPDEECGSEVEDNLFAGTPSEKLSRKTKAKARSGTKAKAARTDDGETDAFSPLIDVLRVLSFLAVASCALSYVMSSGESFTWGFDDKPWYLRPSYWKLRWNGPLYLTPAELRAYDGTTPDTPIYLAINHTIYDVSANPRSYGPGGSYHLFAGHDASRAFVTGCFAEDRVPDMRGVETMYLPLDDADVDRHWSYAELEALRAAEREAAAQKVHDALKHWVDFFGNSDRYQRVGYVRLPEGWPAGTPVPRLCDKAQKGRVKRKLPGEEEEERKAKEERRAAKKREKEAEKAGKSWLKT</sequence>
<dbReference type="Gene3D" id="3.30.565.10">
    <property type="entry name" value="Histidine kinase-like ATPase, C-terminal domain"/>
    <property type="match status" value="1"/>
</dbReference>
<evidence type="ECO:0000313" key="4">
    <source>
        <dbReference type="Proteomes" id="UP000045706"/>
    </source>
</evidence>
<feature type="compositionally biased region" description="Basic residues" evidence="1">
    <location>
        <begin position="1813"/>
        <end position="1827"/>
    </location>
</feature>
<dbReference type="NCBIfam" id="NF047352">
    <property type="entry name" value="P_loop_sacsin"/>
    <property type="match status" value="1"/>
</dbReference>
<dbReference type="Pfam" id="PF00173">
    <property type="entry name" value="Cyt-b5"/>
    <property type="match status" value="1"/>
</dbReference>
<feature type="compositionally biased region" description="Basic and acidic residues" evidence="1">
    <location>
        <begin position="2057"/>
        <end position="2078"/>
    </location>
</feature>
<dbReference type="InterPro" id="IPR036400">
    <property type="entry name" value="Cyt_B5-like_heme/steroid_sf"/>
</dbReference>
<dbReference type="SUPFAM" id="SSF55856">
    <property type="entry name" value="Cytochrome b5-like heme/steroid binding domain"/>
    <property type="match status" value="1"/>
</dbReference>
<evidence type="ECO:0000259" key="2">
    <source>
        <dbReference type="SMART" id="SM01117"/>
    </source>
</evidence>
<dbReference type="SMART" id="SM01117">
    <property type="entry name" value="Cyt-b5"/>
    <property type="match status" value="1"/>
</dbReference>
<dbReference type="InterPro" id="IPR036890">
    <property type="entry name" value="HATPase_C_sf"/>
</dbReference>
<dbReference type="SUPFAM" id="SSF55874">
    <property type="entry name" value="ATPase domain of HSP90 chaperone/DNA topoisomerase II/histidine kinase"/>
    <property type="match status" value="1"/>
</dbReference>
<gene>
    <name evidence="3" type="ORF">BN1723_008406</name>
</gene>
<dbReference type="InterPro" id="IPR001199">
    <property type="entry name" value="Cyt_B5-like_heme/steroid-bd"/>
</dbReference>
<evidence type="ECO:0000313" key="3">
    <source>
        <dbReference type="EMBL" id="CRJ88937.1"/>
    </source>
</evidence>
<proteinExistence type="predicted"/>
<dbReference type="FunFam" id="3.10.120.10:FF:000018">
    <property type="entry name" value="Heme/steroid binding domain protein, putative"/>
    <property type="match status" value="1"/>
</dbReference>
<dbReference type="PANTHER" id="PTHR32387">
    <property type="entry name" value="WU:FJ29H11"/>
    <property type="match status" value="1"/>
</dbReference>
<dbReference type="Proteomes" id="UP000045706">
    <property type="component" value="Unassembled WGS sequence"/>
</dbReference>
<feature type="domain" description="Cytochrome b5 heme-binding" evidence="2">
    <location>
        <begin position="1894"/>
        <end position="1974"/>
    </location>
</feature>
<reference evidence="4" key="1">
    <citation type="submission" date="2015-05" db="EMBL/GenBank/DDBJ databases">
        <authorList>
            <person name="Fogelqvist Johan"/>
        </authorList>
    </citation>
    <scope>NUCLEOTIDE SEQUENCE [LARGE SCALE GENOMIC DNA]</scope>
</reference>
<feature type="region of interest" description="Disordered" evidence="1">
    <location>
        <begin position="2032"/>
        <end position="2084"/>
    </location>
</feature>
<dbReference type="EMBL" id="CVQI01000003">
    <property type="protein sequence ID" value="CRJ88937.1"/>
    <property type="molecule type" value="Genomic_DNA"/>
</dbReference>
<dbReference type="PANTHER" id="PTHR32387:SF0">
    <property type="entry name" value="PROTEIN NO VEIN"/>
    <property type="match status" value="1"/>
</dbReference>